<protein>
    <submittedName>
        <fullName evidence="2">Uncharacterized protein</fullName>
    </submittedName>
</protein>
<feature type="compositionally biased region" description="Polar residues" evidence="1">
    <location>
        <begin position="1"/>
        <end position="12"/>
    </location>
</feature>
<dbReference type="AlphaFoldDB" id="A0AAD3Y6Z5"/>
<name>A0AAD3Y6Z5_NEPGR</name>
<dbReference type="Proteomes" id="UP001279734">
    <property type="component" value="Unassembled WGS sequence"/>
</dbReference>
<gene>
    <name evidence="2" type="ORF">Nepgr_033507</name>
</gene>
<feature type="region of interest" description="Disordered" evidence="1">
    <location>
        <begin position="1"/>
        <end position="62"/>
    </location>
</feature>
<sequence length="125" mass="13512">MEKAGNTANLNTADPDVCSLPDSHCELAPPMAPVPTKDAGKKKQKRKQKPKQLQQSGNNQRGVLFCGSDHGFAENSVAVVGINPHVDHADELYQDTLSPHQHEGNMEINLGRVGMPPASYADMLK</sequence>
<dbReference type="EMBL" id="BSYO01000040">
    <property type="protein sequence ID" value="GMH31663.1"/>
    <property type="molecule type" value="Genomic_DNA"/>
</dbReference>
<proteinExistence type="predicted"/>
<feature type="compositionally biased region" description="Basic residues" evidence="1">
    <location>
        <begin position="40"/>
        <end position="50"/>
    </location>
</feature>
<evidence type="ECO:0000256" key="1">
    <source>
        <dbReference type="SAM" id="MobiDB-lite"/>
    </source>
</evidence>
<reference evidence="2" key="1">
    <citation type="submission" date="2023-05" db="EMBL/GenBank/DDBJ databases">
        <title>Nepenthes gracilis genome sequencing.</title>
        <authorList>
            <person name="Fukushima K."/>
        </authorList>
    </citation>
    <scope>NUCLEOTIDE SEQUENCE</scope>
    <source>
        <strain evidence="2">SING2019-196</strain>
    </source>
</reference>
<organism evidence="2 3">
    <name type="scientific">Nepenthes gracilis</name>
    <name type="common">Slender pitcher plant</name>
    <dbReference type="NCBI Taxonomy" id="150966"/>
    <lineage>
        <taxon>Eukaryota</taxon>
        <taxon>Viridiplantae</taxon>
        <taxon>Streptophyta</taxon>
        <taxon>Embryophyta</taxon>
        <taxon>Tracheophyta</taxon>
        <taxon>Spermatophyta</taxon>
        <taxon>Magnoliopsida</taxon>
        <taxon>eudicotyledons</taxon>
        <taxon>Gunneridae</taxon>
        <taxon>Pentapetalae</taxon>
        <taxon>Caryophyllales</taxon>
        <taxon>Nepenthaceae</taxon>
        <taxon>Nepenthes</taxon>
    </lineage>
</organism>
<keyword evidence="3" id="KW-1185">Reference proteome</keyword>
<comment type="caution">
    <text evidence="2">The sequence shown here is derived from an EMBL/GenBank/DDBJ whole genome shotgun (WGS) entry which is preliminary data.</text>
</comment>
<accession>A0AAD3Y6Z5</accession>
<evidence type="ECO:0000313" key="2">
    <source>
        <dbReference type="EMBL" id="GMH31663.1"/>
    </source>
</evidence>
<evidence type="ECO:0000313" key="3">
    <source>
        <dbReference type="Proteomes" id="UP001279734"/>
    </source>
</evidence>